<dbReference type="RefSeq" id="WP_369254120.1">
    <property type="nucleotide sequence ID" value="NZ_CP163440.1"/>
</dbReference>
<dbReference type="Pfam" id="PF00501">
    <property type="entry name" value="AMP-binding"/>
    <property type="match status" value="1"/>
</dbReference>
<feature type="domain" description="AMP-dependent synthetase/ligase" evidence="1">
    <location>
        <begin position="6"/>
        <end position="42"/>
    </location>
</feature>
<organism evidence="2">
    <name type="scientific">Streptomyces sp. R35</name>
    <dbReference type="NCBI Taxonomy" id="3238630"/>
    <lineage>
        <taxon>Bacteria</taxon>
        <taxon>Bacillati</taxon>
        <taxon>Actinomycetota</taxon>
        <taxon>Actinomycetes</taxon>
        <taxon>Kitasatosporales</taxon>
        <taxon>Streptomycetaceae</taxon>
        <taxon>Streptomyces</taxon>
    </lineage>
</organism>
<dbReference type="EMBL" id="CP163440">
    <property type="protein sequence ID" value="XDQ59561.1"/>
    <property type="molecule type" value="Genomic_DNA"/>
</dbReference>
<gene>
    <name evidence="2" type="ORF">AB5J50_01400</name>
</gene>
<accession>A0AB39RY09</accession>
<protein>
    <submittedName>
        <fullName evidence="2">AMP-binding protein</fullName>
    </submittedName>
</protein>
<dbReference type="InterPro" id="IPR042099">
    <property type="entry name" value="ANL_N_sf"/>
</dbReference>
<dbReference type="AlphaFoldDB" id="A0AB39RY09"/>
<name>A0AB39RY09_9ACTN</name>
<evidence type="ECO:0000259" key="1">
    <source>
        <dbReference type="Pfam" id="PF00501"/>
    </source>
</evidence>
<reference evidence="2" key="1">
    <citation type="submission" date="2024-07" db="EMBL/GenBank/DDBJ databases">
        <authorList>
            <person name="Yu S.T."/>
        </authorList>
    </citation>
    <scope>NUCLEOTIDE SEQUENCE</scope>
    <source>
        <strain evidence="2">R35</strain>
    </source>
</reference>
<dbReference type="InterPro" id="IPR000873">
    <property type="entry name" value="AMP-dep_synth/lig_dom"/>
</dbReference>
<dbReference type="SUPFAM" id="SSF56801">
    <property type="entry name" value="Acetyl-CoA synthetase-like"/>
    <property type="match status" value="1"/>
</dbReference>
<dbReference type="Gene3D" id="3.40.50.12780">
    <property type="entry name" value="N-terminal domain of ligase-like"/>
    <property type="match status" value="1"/>
</dbReference>
<sequence length="57" mass="6338">MTFRTVERDEDDTVVVLYTSGTTGHPKGAELRHRNVYDNALAGIDLFVSRGQRPATC</sequence>
<proteinExistence type="predicted"/>
<dbReference type="InterPro" id="IPR020845">
    <property type="entry name" value="AMP-binding_CS"/>
</dbReference>
<dbReference type="PROSITE" id="PS00455">
    <property type="entry name" value="AMP_BINDING"/>
    <property type="match status" value="1"/>
</dbReference>
<evidence type="ECO:0000313" key="2">
    <source>
        <dbReference type="EMBL" id="XDQ59561.1"/>
    </source>
</evidence>